<evidence type="ECO:0008006" key="9">
    <source>
        <dbReference type="Google" id="ProtNLM"/>
    </source>
</evidence>
<evidence type="ECO:0000256" key="6">
    <source>
        <dbReference type="RuleBase" id="RU000461"/>
    </source>
</evidence>
<dbReference type="PROSITE" id="PS00086">
    <property type="entry name" value="CYTOCHROME_P450"/>
    <property type="match status" value="1"/>
</dbReference>
<protein>
    <recommendedName>
        <fullName evidence="9">Cytochrome P450</fullName>
    </recommendedName>
</protein>
<dbReference type="Gene3D" id="1.10.630.10">
    <property type="entry name" value="Cytochrome P450"/>
    <property type="match status" value="1"/>
</dbReference>
<dbReference type="Proteomes" id="UP001140562">
    <property type="component" value="Unassembled WGS sequence"/>
</dbReference>
<dbReference type="EMBL" id="JAPEUV010000229">
    <property type="protein sequence ID" value="KAJ4330079.1"/>
    <property type="molecule type" value="Genomic_DNA"/>
</dbReference>
<evidence type="ECO:0000256" key="2">
    <source>
        <dbReference type="ARBA" id="ARBA00010617"/>
    </source>
</evidence>
<keyword evidence="3 5" id="KW-0479">Metal-binding</keyword>
<dbReference type="PANTHER" id="PTHR47582">
    <property type="entry name" value="P450, PUTATIVE (EUROFUNG)-RELATED"/>
    <property type="match status" value="1"/>
</dbReference>
<evidence type="ECO:0000256" key="3">
    <source>
        <dbReference type="ARBA" id="ARBA00022723"/>
    </source>
</evidence>
<evidence type="ECO:0000313" key="7">
    <source>
        <dbReference type="EMBL" id="KAJ4330079.1"/>
    </source>
</evidence>
<dbReference type="GO" id="GO:0020037">
    <property type="term" value="F:heme binding"/>
    <property type="evidence" value="ECO:0007669"/>
    <property type="project" value="InterPro"/>
</dbReference>
<gene>
    <name evidence="7" type="ORF">N0V87_010310</name>
</gene>
<proteinExistence type="inferred from homology"/>
<dbReference type="SUPFAM" id="SSF48264">
    <property type="entry name" value="Cytochrome P450"/>
    <property type="match status" value="1"/>
</dbReference>
<evidence type="ECO:0000256" key="1">
    <source>
        <dbReference type="ARBA" id="ARBA00001971"/>
    </source>
</evidence>
<comment type="caution">
    <text evidence="7">The sequence shown here is derived from an EMBL/GenBank/DDBJ whole genome shotgun (WGS) entry which is preliminary data.</text>
</comment>
<keyword evidence="6" id="KW-0560">Oxidoreductase</keyword>
<dbReference type="InterPro" id="IPR002403">
    <property type="entry name" value="Cyt_P450_E_grp-IV"/>
</dbReference>
<comment type="similarity">
    <text evidence="2 6">Belongs to the cytochrome P450 family.</text>
</comment>
<name>A0A9W8WPF9_9PLEO</name>
<reference evidence="7" key="1">
    <citation type="submission" date="2022-10" db="EMBL/GenBank/DDBJ databases">
        <title>Tapping the CABI collections for fungal endophytes: first genome assemblies for Collariella, Neodidymelliopsis, Ascochyta clinopodiicola, Didymella pomorum, Didymosphaeria variabile, Neocosmospora piperis and Neocucurbitaria cava.</title>
        <authorList>
            <person name="Hill R."/>
        </authorList>
    </citation>
    <scope>NUCLEOTIDE SEQUENCE</scope>
    <source>
        <strain evidence="7">IMI 360193</strain>
    </source>
</reference>
<dbReference type="GO" id="GO:0004497">
    <property type="term" value="F:monooxygenase activity"/>
    <property type="evidence" value="ECO:0007669"/>
    <property type="project" value="UniProtKB-KW"/>
</dbReference>
<dbReference type="GO" id="GO:0016705">
    <property type="term" value="F:oxidoreductase activity, acting on paired donors, with incorporation or reduction of molecular oxygen"/>
    <property type="evidence" value="ECO:0007669"/>
    <property type="project" value="InterPro"/>
</dbReference>
<dbReference type="CDD" id="cd11040">
    <property type="entry name" value="CYP7_CYP8-like"/>
    <property type="match status" value="1"/>
</dbReference>
<organism evidence="7 8">
    <name type="scientific">Didymella glomerata</name>
    <dbReference type="NCBI Taxonomy" id="749621"/>
    <lineage>
        <taxon>Eukaryota</taxon>
        <taxon>Fungi</taxon>
        <taxon>Dikarya</taxon>
        <taxon>Ascomycota</taxon>
        <taxon>Pezizomycotina</taxon>
        <taxon>Dothideomycetes</taxon>
        <taxon>Pleosporomycetidae</taxon>
        <taxon>Pleosporales</taxon>
        <taxon>Pleosporineae</taxon>
        <taxon>Didymellaceae</taxon>
        <taxon>Didymella</taxon>
    </lineage>
</organism>
<dbReference type="InterPro" id="IPR036396">
    <property type="entry name" value="Cyt_P450_sf"/>
</dbReference>
<dbReference type="PANTHER" id="PTHR47582:SF1">
    <property type="entry name" value="P450, PUTATIVE (EUROFUNG)-RELATED"/>
    <property type="match status" value="1"/>
</dbReference>
<dbReference type="OrthoDB" id="1470350at2759"/>
<dbReference type="PRINTS" id="PR00465">
    <property type="entry name" value="EP450IV"/>
</dbReference>
<keyword evidence="4 5" id="KW-0408">Iron</keyword>
<keyword evidence="6" id="KW-0503">Monooxygenase</keyword>
<dbReference type="InterPro" id="IPR017972">
    <property type="entry name" value="Cyt_P450_CS"/>
</dbReference>
<keyword evidence="5 6" id="KW-0349">Heme</keyword>
<evidence type="ECO:0000256" key="5">
    <source>
        <dbReference type="PIRSR" id="PIRSR602403-1"/>
    </source>
</evidence>
<dbReference type="InterPro" id="IPR053007">
    <property type="entry name" value="CYP450_monoxygenase_sec-met"/>
</dbReference>
<dbReference type="GO" id="GO:0005506">
    <property type="term" value="F:iron ion binding"/>
    <property type="evidence" value="ECO:0007669"/>
    <property type="project" value="InterPro"/>
</dbReference>
<feature type="binding site" description="axial binding residue" evidence="5">
    <location>
        <position position="438"/>
    </location>
    <ligand>
        <name>heme</name>
        <dbReference type="ChEBI" id="CHEBI:30413"/>
    </ligand>
    <ligandPart>
        <name>Fe</name>
        <dbReference type="ChEBI" id="CHEBI:18248"/>
    </ligandPart>
</feature>
<dbReference type="AlphaFoldDB" id="A0A9W8WPF9"/>
<dbReference type="Pfam" id="PF00067">
    <property type="entry name" value="p450"/>
    <property type="match status" value="1"/>
</dbReference>
<evidence type="ECO:0000313" key="8">
    <source>
        <dbReference type="Proteomes" id="UP001140562"/>
    </source>
</evidence>
<accession>A0A9W8WPF9</accession>
<keyword evidence="8" id="KW-1185">Reference proteome</keyword>
<sequence>MSSPTLDPKEPPLLKSRLPVIGHIIGLIHHQASYHKLLSNKYSRVKCATLPMLNGKLYAIYDPYLCQQVLRNNIASFDPFQQEFAQKVFGLNQATYDKIRLQPSIFKDFTDAIHRSFQTESLAKMNLLWLRDFTAKIGPISAHDAVVDIENCGRERIAEDGAVEVENFFLWCRDVMTLATTRALYGDHDPFIRDKTLIDASWVYEEGIQYFLMAMFPSLTIRRSYKARQHLQQVMGKYYTAGHHTSDPTTATVTFNRANTLADYGFTGEEIGLMECILPVVSTLNAVPTLYWLLLYLLPDPSLVEELREEIAACVETSWSDSAGGRVVTFNISKFDTELPLLVSCYRETLRLVNHTICNRRILQDMTIVDQDGRTYLLKQGIDVQLPAGVTHRETTTWGSDARNFRADRFLASTSKVTDADRARKAAYMPFGGGRHLCPGRNFAFAEIIGCAAIMLLGFDIEAIGMKFEEMGMQGPRLSSGTVKPVSNGKRLGARIKPREDFEYISWKFRA</sequence>
<evidence type="ECO:0000256" key="4">
    <source>
        <dbReference type="ARBA" id="ARBA00023004"/>
    </source>
</evidence>
<dbReference type="InterPro" id="IPR001128">
    <property type="entry name" value="Cyt_P450"/>
</dbReference>
<comment type="cofactor">
    <cofactor evidence="1 5">
        <name>heme</name>
        <dbReference type="ChEBI" id="CHEBI:30413"/>
    </cofactor>
</comment>